<feature type="region of interest" description="Disordered" evidence="2">
    <location>
        <begin position="1"/>
        <end position="20"/>
    </location>
</feature>
<feature type="compositionally biased region" description="Polar residues" evidence="2">
    <location>
        <begin position="680"/>
        <end position="691"/>
    </location>
</feature>
<feature type="compositionally biased region" description="Polar residues" evidence="2">
    <location>
        <begin position="10"/>
        <end position="20"/>
    </location>
</feature>
<dbReference type="EMBL" id="JAOAOG010000307">
    <property type="protein sequence ID" value="KAJ6230933.1"/>
    <property type="molecule type" value="Genomic_DNA"/>
</dbReference>
<accession>A0ABQ8XE53</accession>
<sequence>MNNPKKRNSNPRSFGRTDSMTSILQKRKTGRISVIRQNIFLWVKKVLQNSELEMGQLFHSNCIVILNLLNIISPTEQYNIKLTNHRPQQIQENLYEFQTTLTDHFNYPKQSLFSIPECLNNLEAGYDKFVNPLKYLKDYCEKNGIQKNVKKKIRYIIIRRNEVNYNSVKNQNAFYDNENQFKKLIRLNNEFFFTKNIEKKVKIINNLSSLNLNNSDNSEFSEDEDEDSGNEIEKKLIKPKRIINKEINSSLHEIEEVFSENISDDKNLNYTNNLVEYEQETDKQEQKQGLLTTQNVSPSNDNNQNNPIDLDQEQTFKDTLNELNKKINQIEIEKEKLSNEKKEIGKLNERLANEKKELENFNEQLSNEKNELEHLNEKLIKEKNEIKKEKEDQELKIKEKINEIKNLKEKLANEKIEIENLNEKLNIEIKEQESKFQNEMKKEKEDMVKKLDALTKKINELNVIIKQNEVEKKKLTNEKIEIQNLNEQLKNEKMEIENLNEKLNNEIKEQVLKTQGIIKKEKEEKENKFNEFNNKINELKGKMKQNEVENGKLKKEKIEIENFNEKLKNEKMELENLNDKYRKELEDQKQNFEEKMFQNENDYKKQLQQKEEESLIQTHLENRLKESEKKNLHDIKQLSQQLQSLKNEKDKNDQEQLNLILQLKEQLKKELPQPPKEKYAQQQPQSNKEQFLNNNTLEKENNKQLKTLDMMNVNNNVNKNETDKNGNQNLELEAEFIQVSDILSDEHGKEYTSDNEEIEKILTKESTSSQTINPLKLDVNIEKNNFSGHIITLLLILLLLFCVFLILTRYLQNKSLYF</sequence>
<keyword evidence="1" id="KW-0175">Coiled coil</keyword>
<feature type="coiled-coil region" evidence="1">
    <location>
        <begin position="313"/>
        <end position="655"/>
    </location>
</feature>
<reference evidence="4" key="1">
    <citation type="submission" date="2022-08" db="EMBL/GenBank/DDBJ databases">
        <title>Novel sulfate-reducing endosymbionts in the free-living metamonad Anaeramoeba.</title>
        <authorList>
            <person name="Jerlstrom-Hultqvist J."/>
            <person name="Cepicka I."/>
            <person name="Gallot-Lavallee L."/>
            <person name="Salas-Leiva D."/>
            <person name="Curtis B.A."/>
            <person name="Zahonova K."/>
            <person name="Pipaliya S."/>
            <person name="Dacks J."/>
            <person name="Roger A.J."/>
        </authorList>
    </citation>
    <scope>NUCLEOTIDE SEQUENCE</scope>
    <source>
        <strain evidence="4">Schooner1</strain>
    </source>
</reference>
<keyword evidence="3" id="KW-0472">Membrane</keyword>
<evidence type="ECO:0000256" key="3">
    <source>
        <dbReference type="SAM" id="Phobius"/>
    </source>
</evidence>
<keyword evidence="5" id="KW-1185">Reference proteome</keyword>
<gene>
    <name evidence="4" type="ORF">M0813_06312</name>
</gene>
<evidence type="ECO:0000313" key="4">
    <source>
        <dbReference type="EMBL" id="KAJ6230933.1"/>
    </source>
</evidence>
<evidence type="ECO:0000313" key="5">
    <source>
        <dbReference type="Proteomes" id="UP001150062"/>
    </source>
</evidence>
<organism evidence="4 5">
    <name type="scientific">Anaeramoeba flamelloides</name>
    <dbReference type="NCBI Taxonomy" id="1746091"/>
    <lineage>
        <taxon>Eukaryota</taxon>
        <taxon>Metamonada</taxon>
        <taxon>Anaeramoebidae</taxon>
        <taxon>Anaeramoeba</taxon>
    </lineage>
</organism>
<feature type="transmembrane region" description="Helical" evidence="3">
    <location>
        <begin position="786"/>
        <end position="807"/>
    </location>
</feature>
<evidence type="ECO:0000256" key="2">
    <source>
        <dbReference type="SAM" id="MobiDB-lite"/>
    </source>
</evidence>
<keyword evidence="3" id="KW-0812">Transmembrane</keyword>
<keyword evidence="3" id="KW-1133">Transmembrane helix</keyword>
<name>A0ABQ8XE53_9EUKA</name>
<comment type="caution">
    <text evidence="4">The sequence shown here is derived from an EMBL/GenBank/DDBJ whole genome shotgun (WGS) entry which is preliminary data.</text>
</comment>
<dbReference type="Proteomes" id="UP001150062">
    <property type="component" value="Unassembled WGS sequence"/>
</dbReference>
<proteinExistence type="predicted"/>
<feature type="region of interest" description="Disordered" evidence="2">
    <location>
        <begin position="671"/>
        <end position="695"/>
    </location>
</feature>
<evidence type="ECO:0000256" key="1">
    <source>
        <dbReference type="SAM" id="Coils"/>
    </source>
</evidence>
<protein>
    <submittedName>
        <fullName evidence="4">A-type inclusion protein</fullName>
    </submittedName>
</protein>